<feature type="compositionally biased region" description="Basic and acidic residues" evidence="2">
    <location>
        <begin position="356"/>
        <end position="370"/>
    </location>
</feature>
<keyword evidence="3" id="KW-0472">Membrane</keyword>
<accession>A0A1R3HZ81</accession>
<dbReference type="AlphaFoldDB" id="A0A1R3HZ81"/>
<proteinExistence type="predicted"/>
<feature type="compositionally biased region" description="Basic and acidic residues" evidence="2">
    <location>
        <begin position="225"/>
        <end position="234"/>
    </location>
</feature>
<evidence type="ECO:0000313" key="4">
    <source>
        <dbReference type="EMBL" id="OMO75658.1"/>
    </source>
</evidence>
<evidence type="ECO:0000313" key="5">
    <source>
        <dbReference type="Proteomes" id="UP000188268"/>
    </source>
</evidence>
<dbReference type="Gramene" id="OMO75658">
    <property type="protein sequence ID" value="OMO75658"/>
    <property type="gene ID" value="CCACVL1_16080"/>
</dbReference>
<sequence>MNVLRALLLARVKYFFAVRPYLFCVCPWTGLLILCLLQLSIYSQRMLRPYRSSLLKKDKNLVELMDENLPIYSKKEFKILQGSVEKFKRAKDDAEKQHGQLERKTVLEDKIVELKNCEALKDGILADTTGKRSNGAITKDVCRLHEYPVTSVYPNYLTCTQRHMNENTHGYGVNAIKEDQQWRAREIESPADPSPLSISPPSAPVPTMPPPVAVPNAQVPSNEEISVRSKENQLYRRPSSSMKERHHKVTFDFLAKLSASCEGKSRFEGMKRMETIYGPPLFPQRFAPPRKTCSEESQSDSLQKREEVKGVSSKTINDLELYELDLQDSFQFFFKEDDDEPCQVPVPALPKEVSKIVQDEPKAPQEDIKIDIPLLSPPRLSKPEDKPPDDEQLGNPELKDTSVRDFVDNQLLEHEDQDCFEINKFLEPKYYGEIKHEEWIPMDQFFLEDKKICQHEDTFQRREENNANQCRKHPLHQPLTATRMALSSLAIHGVPINKIGRQVSINSGLIRTAAPHARSVPASIAPPTHIAGPRPAISESSQAVTVPSPATSELPSVMHASARAT</sequence>
<evidence type="ECO:0000256" key="1">
    <source>
        <dbReference type="SAM" id="Coils"/>
    </source>
</evidence>
<feature type="region of interest" description="Disordered" evidence="2">
    <location>
        <begin position="520"/>
        <end position="565"/>
    </location>
</feature>
<keyword evidence="3" id="KW-0812">Transmembrane</keyword>
<feature type="compositionally biased region" description="Polar residues" evidence="2">
    <location>
        <begin position="538"/>
        <end position="554"/>
    </location>
</feature>
<evidence type="ECO:0000256" key="3">
    <source>
        <dbReference type="SAM" id="Phobius"/>
    </source>
</evidence>
<feature type="coiled-coil region" evidence="1">
    <location>
        <begin position="77"/>
        <end position="104"/>
    </location>
</feature>
<keyword evidence="3" id="KW-1133">Transmembrane helix</keyword>
<reference evidence="4 5" key="1">
    <citation type="submission" date="2013-09" db="EMBL/GenBank/DDBJ databases">
        <title>Corchorus capsularis genome sequencing.</title>
        <authorList>
            <person name="Alam M."/>
            <person name="Haque M.S."/>
            <person name="Islam M.S."/>
            <person name="Emdad E.M."/>
            <person name="Islam M.M."/>
            <person name="Ahmed B."/>
            <person name="Halim A."/>
            <person name="Hossen Q.M.M."/>
            <person name="Hossain M.Z."/>
            <person name="Ahmed R."/>
            <person name="Khan M.M."/>
            <person name="Islam R."/>
            <person name="Rashid M.M."/>
            <person name="Khan S.A."/>
            <person name="Rahman M.S."/>
            <person name="Alam M."/>
        </authorList>
    </citation>
    <scope>NUCLEOTIDE SEQUENCE [LARGE SCALE GENOMIC DNA]</scope>
    <source>
        <strain evidence="5">cv. CVL-1</strain>
        <tissue evidence="4">Whole seedling</tissue>
    </source>
</reference>
<evidence type="ECO:0000256" key="2">
    <source>
        <dbReference type="SAM" id="MobiDB-lite"/>
    </source>
</evidence>
<organism evidence="4 5">
    <name type="scientific">Corchorus capsularis</name>
    <name type="common">Jute</name>
    <dbReference type="NCBI Taxonomy" id="210143"/>
    <lineage>
        <taxon>Eukaryota</taxon>
        <taxon>Viridiplantae</taxon>
        <taxon>Streptophyta</taxon>
        <taxon>Embryophyta</taxon>
        <taxon>Tracheophyta</taxon>
        <taxon>Spermatophyta</taxon>
        <taxon>Magnoliopsida</taxon>
        <taxon>eudicotyledons</taxon>
        <taxon>Gunneridae</taxon>
        <taxon>Pentapetalae</taxon>
        <taxon>rosids</taxon>
        <taxon>malvids</taxon>
        <taxon>Malvales</taxon>
        <taxon>Malvaceae</taxon>
        <taxon>Grewioideae</taxon>
        <taxon>Apeibeae</taxon>
        <taxon>Corchorus</taxon>
    </lineage>
</organism>
<comment type="caution">
    <text evidence="4">The sequence shown here is derived from an EMBL/GenBank/DDBJ whole genome shotgun (WGS) entry which is preliminary data.</text>
</comment>
<keyword evidence="1" id="KW-0175">Coiled coil</keyword>
<keyword evidence="5" id="KW-1185">Reference proteome</keyword>
<feature type="region of interest" description="Disordered" evidence="2">
    <location>
        <begin position="356"/>
        <end position="400"/>
    </location>
</feature>
<feature type="transmembrane region" description="Helical" evidence="3">
    <location>
        <begin position="20"/>
        <end position="42"/>
    </location>
</feature>
<name>A0A1R3HZ81_COCAP</name>
<gene>
    <name evidence="4" type="ORF">CCACVL1_16080</name>
</gene>
<dbReference type="Proteomes" id="UP000188268">
    <property type="component" value="Unassembled WGS sequence"/>
</dbReference>
<protein>
    <submittedName>
        <fullName evidence="4">Uncharacterized protein</fullName>
    </submittedName>
</protein>
<dbReference type="EMBL" id="AWWV01010993">
    <property type="protein sequence ID" value="OMO75658.1"/>
    <property type="molecule type" value="Genomic_DNA"/>
</dbReference>
<feature type="region of interest" description="Disordered" evidence="2">
    <location>
        <begin position="279"/>
        <end position="310"/>
    </location>
</feature>
<feature type="region of interest" description="Disordered" evidence="2">
    <location>
        <begin position="217"/>
        <end position="241"/>
    </location>
</feature>